<feature type="compositionally biased region" description="Basic and acidic residues" evidence="1">
    <location>
        <begin position="199"/>
        <end position="208"/>
    </location>
</feature>
<protein>
    <submittedName>
        <fullName evidence="2">Uncharacterized protein</fullName>
    </submittedName>
</protein>
<organism evidence="2 3">
    <name type="scientific">Macrostomum lignano</name>
    <dbReference type="NCBI Taxonomy" id="282301"/>
    <lineage>
        <taxon>Eukaryota</taxon>
        <taxon>Metazoa</taxon>
        <taxon>Spiralia</taxon>
        <taxon>Lophotrochozoa</taxon>
        <taxon>Platyhelminthes</taxon>
        <taxon>Rhabditophora</taxon>
        <taxon>Macrostomorpha</taxon>
        <taxon>Macrostomida</taxon>
        <taxon>Macrostomidae</taxon>
        <taxon>Macrostomum</taxon>
    </lineage>
</organism>
<dbReference type="AlphaFoldDB" id="A0A267DVP7"/>
<accession>A0A267DVP7</accession>
<name>A0A267DVP7_9PLAT</name>
<dbReference type="Proteomes" id="UP000215902">
    <property type="component" value="Unassembled WGS sequence"/>
</dbReference>
<feature type="region of interest" description="Disordered" evidence="1">
    <location>
        <begin position="341"/>
        <end position="374"/>
    </location>
</feature>
<evidence type="ECO:0000313" key="2">
    <source>
        <dbReference type="EMBL" id="PAA53315.1"/>
    </source>
</evidence>
<gene>
    <name evidence="2" type="ORF">BOX15_Mlig010163g1</name>
</gene>
<proteinExistence type="predicted"/>
<feature type="compositionally biased region" description="Basic and acidic residues" evidence="1">
    <location>
        <begin position="341"/>
        <end position="355"/>
    </location>
</feature>
<dbReference type="EMBL" id="NIVC01003103">
    <property type="protein sequence ID" value="PAA53315.1"/>
    <property type="molecule type" value="Genomic_DNA"/>
</dbReference>
<sequence length="1085" mass="125710">MEYVDSLNLEVESNVENTEKKEIHIDTKSKVSINEFSYESLPELQCQFLWLSEEFISPEKCAGYIETAEEKIKSDPLNRSAYHTIIAYLYTRPTFKVDYKKAEEHLKLAEQICSRSQESPSETAASAEEDQYEGMQIDCGSSSGSDTSAEVNQPVDEILDCKFIVDALRLWIRRQRGCPMRELSEEWFALHHKWTDAMRRASEKKQESSKGAQKTATEDAESERMLVHSWIVEALSYRHFGRKFLQKAAAVCRKANKLTGNKNLSALFGEANAVAIIRRDTRFIMKPNQYEIRLWALAYGLRPADPVTRCHFLASCAFALINFTAEESNGKEAEKIWAEIRRDGKQKTEDSHSGMEDDDESEAGEFQNPKTAGRPHLSYRLAKEAFSMKGEVDIESVKKAFDLCQRVFRNLGLTDNADEVKEALKDASKNYYMEADQLFTEAKELKGEKRHDEAKEKFAAAKSKLKELPDGQRNWMSEFLLIKIINLESKIDGDDNADFIERLYDESATRFSQKISVMAEVLVRKGHYQICFAKKPLEGWRTLYRAVELHPDCTHKFYPMEINYIESKVAAAKDEKNLDELQLAWFWQTFSIKTDESLAFWFLHHSPRPNEPKKRVETLFWRIETPNYLRNKINDRSDEWKYFKSQLKPKALMRIRQEFENVYEKALLNPDATEFSAEHGRFARFHLCRSLLDRKTEVPHDSKRYFLDLVNENASLPEKRVKAEWILTQILGQENELNIENLQEFVSLGCKDIFLKILDYLIKGKPKYPTTERYETDDPEQLDFRVPFSTAAYELCAKMLNCADSEDSGFYLQSLPLAVGEGGKQRIKSDAKFASYLKKQIEEFLGIEQSKRSVDRGVVMREMRLKLSRRALTAASKSAESSSQTAQFEIDLLKRAKEHLDGLVELLPTVDGKDATANYFHASRNDGLKLTNENWTVLQTPSRLEPVVEWIGKEKPLERKPEFSQEAREISHEEATQLAKTLFTKGKSLQQKANIKLTDDILSFLAQREAFTWRKQGAWLFLWTHYGNMVHRRNQMKASDYQEEIKTKLKNHGGPDSMYQMAQFALEFAEETQWIFEDWIKKNKN</sequence>
<evidence type="ECO:0000256" key="1">
    <source>
        <dbReference type="SAM" id="MobiDB-lite"/>
    </source>
</evidence>
<feature type="region of interest" description="Disordered" evidence="1">
    <location>
        <begin position="199"/>
        <end position="220"/>
    </location>
</feature>
<keyword evidence="3" id="KW-1185">Reference proteome</keyword>
<evidence type="ECO:0000313" key="3">
    <source>
        <dbReference type="Proteomes" id="UP000215902"/>
    </source>
</evidence>
<comment type="caution">
    <text evidence="2">The sequence shown here is derived from an EMBL/GenBank/DDBJ whole genome shotgun (WGS) entry which is preliminary data.</text>
</comment>
<reference evidence="2 3" key="1">
    <citation type="submission" date="2017-06" db="EMBL/GenBank/DDBJ databases">
        <title>A platform for efficient transgenesis in Macrostomum lignano, a flatworm model organism for stem cell research.</title>
        <authorList>
            <person name="Berezikov E."/>
        </authorList>
    </citation>
    <scope>NUCLEOTIDE SEQUENCE [LARGE SCALE GENOMIC DNA]</scope>
    <source>
        <strain evidence="2">DV1</strain>
        <tissue evidence="2">Whole organism</tissue>
    </source>
</reference>